<reference evidence="1 2" key="1">
    <citation type="submission" date="2020-08" db="EMBL/GenBank/DDBJ databases">
        <title>Sequencing the genomes of 1000 actinobacteria strains.</title>
        <authorList>
            <person name="Klenk H.-P."/>
        </authorList>
    </citation>
    <scope>NUCLEOTIDE SEQUENCE [LARGE SCALE GENOMIC DNA]</scope>
    <source>
        <strain evidence="1 2">DSM 11053</strain>
    </source>
</reference>
<name>A0A7W5P6W2_9ACTN</name>
<dbReference type="AlphaFoldDB" id="A0A7W5P6W2"/>
<dbReference type="Proteomes" id="UP000565572">
    <property type="component" value="Unassembled WGS sequence"/>
</dbReference>
<dbReference type="EMBL" id="JACHZG010000001">
    <property type="protein sequence ID" value="MBB3326944.1"/>
    <property type="molecule type" value="Genomic_DNA"/>
</dbReference>
<comment type="caution">
    <text evidence="1">The sequence shown here is derived from an EMBL/GenBank/DDBJ whole genome shotgun (WGS) entry which is preliminary data.</text>
</comment>
<evidence type="ECO:0000313" key="1">
    <source>
        <dbReference type="EMBL" id="MBB3326944.1"/>
    </source>
</evidence>
<proteinExistence type="predicted"/>
<evidence type="ECO:0000313" key="2">
    <source>
        <dbReference type="Proteomes" id="UP000565572"/>
    </source>
</evidence>
<accession>A0A7W5P6W2</accession>
<dbReference type="RefSeq" id="WP_183337837.1">
    <property type="nucleotide sequence ID" value="NZ_JACHZG010000001.1"/>
</dbReference>
<keyword evidence="2" id="KW-1185">Reference proteome</keyword>
<protein>
    <submittedName>
        <fullName evidence="1">Uncharacterized protein</fullName>
    </submittedName>
</protein>
<organism evidence="1 2">
    <name type="scientific">Microlunatus antarcticus</name>
    <dbReference type="NCBI Taxonomy" id="53388"/>
    <lineage>
        <taxon>Bacteria</taxon>
        <taxon>Bacillati</taxon>
        <taxon>Actinomycetota</taxon>
        <taxon>Actinomycetes</taxon>
        <taxon>Propionibacteriales</taxon>
        <taxon>Propionibacteriaceae</taxon>
        <taxon>Microlunatus</taxon>
    </lineage>
</organism>
<sequence>MTSSDDRTAALRRLAEQLHRSLDQAIDDWDAATPAATEATGSRPQTFARPLAAPPVRMEQLARTPEPTADLDDLVDLLVPRLVEQLVPALRDALRDDR</sequence>
<gene>
    <name evidence="1" type="ORF">FHX39_001888</name>
</gene>